<keyword evidence="1" id="KW-1133">Transmembrane helix</keyword>
<evidence type="ECO:0008006" key="4">
    <source>
        <dbReference type="Google" id="ProtNLM"/>
    </source>
</evidence>
<gene>
    <name evidence="2" type="ORF">PUT78_09670</name>
</gene>
<evidence type="ECO:0000256" key="1">
    <source>
        <dbReference type="SAM" id="Phobius"/>
    </source>
</evidence>
<comment type="caution">
    <text evidence="2">The sequence shown here is derived from an EMBL/GenBank/DDBJ whole genome shotgun (WGS) entry which is preliminary data.</text>
</comment>
<accession>A0ABT5TB08</accession>
<keyword evidence="1" id="KW-0812">Transmembrane</keyword>
<name>A0ABT5TB08_9RHOB</name>
<feature type="transmembrane region" description="Helical" evidence="1">
    <location>
        <begin position="21"/>
        <end position="38"/>
    </location>
</feature>
<protein>
    <recommendedName>
        <fullName evidence="4">Ceramidase</fullName>
    </recommendedName>
</protein>
<feature type="transmembrane region" description="Helical" evidence="1">
    <location>
        <begin position="45"/>
        <end position="65"/>
    </location>
</feature>
<dbReference type="Proteomes" id="UP001431784">
    <property type="component" value="Unassembled WGS sequence"/>
</dbReference>
<feature type="transmembrane region" description="Helical" evidence="1">
    <location>
        <begin position="71"/>
        <end position="89"/>
    </location>
</feature>
<keyword evidence="1" id="KW-0472">Membrane</keyword>
<evidence type="ECO:0000313" key="3">
    <source>
        <dbReference type="Proteomes" id="UP001431784"/>
    </source>
</evidence>
<sequence>MWNEQIIAYCERTDFSYWSEPVNAVTNLAFVIAALVVWPRTRGLVLARGMAVVLMAVGVGSFLWHTHATDWAGLMDVVFILVFILLYLFAATRDFLYAPGWLAALATVMFLPYAAGFSWAAGLVLPGLGANAAYFSVAVLIAGYGVWLRNRPVGKGLLVGAGILCVSLGFRMADEAVCAAFPTGTHFMWHILNAVMLGWMIHIYCRHVADARGTARR</sequence>
<feature type="transmembrane region" description="Helical" evidence="1">
    <location>
        <begin position="101"/>
        <end position="122"/>
    </location>
</feature>
<reference evidence="2" key="1">
    <citation type="submission" date="2023-02" db="EMBL/GenBank/DDBJ databases">
        <title>Description of Roseinatronobacter alkalisoli sp. nov., an alkaliphilic bacerium isolated from soda soil.</title>
        <authorList>
            <person name="Wei W."/>
        </authorList>
    </citation>
    <scope>NUCLEOTIDE SEQUENCE</scope>
    <source>
        <strain evidence="2">HJB301</strain>
    </source>
</reference>
<dbReference type="RefSeq" id="WP_274352056.1">
    <property type="nucleotide sequence ID" value="NZ_JAQZSM010000007.1"/>
</dbReference>
<dbReference type="EMBL" id="JAQZSM010000007">
    <property type="protein sequence ID" value="MDD7971372.1"/>
    <property type="molecule type" value="Genomic_DNA"/>
</dbReference>
<organism evidence="2 3">
    <name type="scientific">Roseinatronobacter alkalisoli</name>
    <dbReference type="NCBI Taxonomy" id="3028235"/>
    <lineage>
        <taxon>Bacteria</taxon>
        <taxon>Pseudomonadati</taxon>
        <taxon>Pseudomonadota</taxon>
        <taxon>Alphaproteobacteria</taxon>
        <taxon>Rhodobacterales</taxon>
        <taxon>Paracoccaceae</taxon>
        <taxon>Roseinatronobacter</taxon>
    </lineage>
</organism>
<feature type="transmembrane region" description="Helical" evidence="1">
    <location>
        <begin position="128"/>
        <end position="147"/>
    </location>
</feature>
<keyword evidence="3" id="KW-1185">Reference proteome</keyword>
<proteinExistence type="predicted"/>
<feature type="transmembrane region" description="Helical" evidence="1">
    <location>
        <begin position="187"/>
        <end position="209"/>
    </location>
</feature>
<feature type="transmembrane region" description="Helical" evidence="1">
    <location>
        <begin position="154"/>
        <end position="172"/>
    </location>
</feature>
<evidence type="ECO:0000313" key="2">
    <source>
        <dbReference type="EMBL" id="MDD7971372.1"/>
    </source>
</evidence>